<dbReference type="InterPro" id="IPR053151">
    <property type="entry name" value="RNase_H-like"/>
</dbReference>
<gene>
    <name evidence="2" type="ORF">SO802_026421</name>
</gene>
<protein>
    <recommendedName>
        <fullName evidence="1">RNase H type-1 domain-containing protein</fullName>
    </recommendedName>
</protein>
<proteinExistence type="predicted"/>
<dbReference type="AlphaFoldDB" id="A0AAW2C1B6"/>
<keyword evidence="3" id="KW-1185">Reference proteome</keyword>
<dbReference type="Proteomes" id="UP001459277">
    <property type="component" value="Unassembled WGS sequence"/>
</dbReference>
<dbReference type="InterPro" id="IPR044730">
    <property type="entry name" value="RNase_H-like_dom_plant"/>
</dbReference>
<dbReference type="PANTHER" id="PTHR47723">
    <property type="entry name" value="OS05G0353850 PROTEIN"/>
    <property type="match status" value="1"/>
</dbReference>
<name>A0AAW2C1B6_9ROSI</name>
<dbReference type="Gene3D" id="3.30.420.10">
    <property type="entry name" value="Ribonuclease H-like superfamily/Ribonuclease H"/>
    <property type="match status" value="1"/>
</dbReference>
<reference evidence="2 3" key="1">
    <citation type="submission" date="2024-01" db="EMBL/GenBank/DDBJ databases">
        <title>A telomere-to-telomere, gap-free genome of sweet tea (Lithocarpus litseifolius).</title>
        <authorList>
            <person name="Zhou J."/>
        </authorList>
    </citation>
    <scope>NUCLEOTIDE SEQUENCE [LARGE SCALE GENOMIC DNA]</scope>
    <source>
        <strain evidence="2">Zhou-2022a</strain>
        <tissue evidence="2">Leaf</tissue>
    </source>
</reference>
<evidence type="ECO:0000259" key="1">
    <source>
        <dbReference type="Pfam" id="PF13456"/>
    </source>
</evidence>
<dbReference type="EMBL" id="JAZDWU010000009">
    <property type="protein sequence ID" value="KAK9991436.1"/>
    <property type="molecule type" value="Genomic_DNA"/>
</dbReference>
<comment type="caution">
    <text evidence="2">The sequence shown here is derived from an EMBL/GenBank/DDBJ whole genome shotgun (WGS) entry which is preliminary data.</text>
</comment>
<feature type="domain" description="RNase H type-1" evidence="1">
    <location>
        <begin position="118"/>
        <end position="238"/>
    </location>
</feature>
<dbReference type="GO" id="GO:0003676">
    <property type="term" value="F:nucleic acid binding"/>
    <property type="evidence" value="ECO:0007669"/>
    <property type="project" value="InterPro"/>
</dbReference>
<dbReference type="InterPro" id="IPR002156">
    <property type="entry name" value="RNaseH_domain"/>
</dbReference>
<dbReference type="InterPro" id="IPR036397">
    <property type="entry name" value="RNaseH_sf"/>
</dbReference>
<organism evidence="2 3">
    <name type="scientific">Lithocarpus litseifolius</name>
    <dbReference type="NCBI Taxonomy" id="425828"/>
    <lineage>
        <taxon>Eukaryota</taxon>
        <taxon>Viridiplantae</taxon>
        <taxon>Streptophyta</taxon>
        <taxon>Embryophyta</taxon>
        <taxon>Tracheophyta</taxon>
        <taxon>Spermatophyta</taxon>
        <taxon>Magnoliopsida</taxon>
        <taxon>eudicotyledons</taxon>
        <taxon>Gunneridae</taxon>
        <taxon>Pentapetalae</taxon>
        <taxon>rosids</taxon>
        <taxon>fabids</taxon>
        <taxon>Fagales</taxon>
        <taxon>Fagaceae</taxon>
        <taxon>Lithocarpus</taxon>
    </lineage>
</organism>
<dbReference type="InterPro" id="IPR012337">
    <property type="entry name" value="RNaseH-like_sf"/>
</dbReference>
<dbReference type="CDD" id="cd06222">
    <property type="entry name" value="RNase_H_like"/>
    <property type="match status" value="1"/>
</dbReference>
<evidence type="ECO:0000313" key="3">
    <source>
        <dbReference type="Proteomes" id="UP001459277"/>
    </source>
</evidence>
<dbReference type="Pfam" id="PF13456">
    <property type="entry name" value="RVT_3"/>
    <property type="match status" value="1"/>
</dbReference>
<accession>A0AAW2C1B6</accession>
<dbReference type="GO" id="GO:0004523">
    <property type="term" value="F:RNA-DNA hybrid ribonuclease activity"/>
    <property type="evidence" value="ECO:0007669"/>
    <property type="project" value="InterPro"/>
</dbReference>
<dbReference type="SUPFAM" id="SSF53098">
    <property type="entry name" value="Ribonuclease H-like"/>
    <property type="match status" value="1"/>
</dbReference>
<sequence length="245" mass="26674">MTANVSFLGFSRGDVDDGWNSNSGLVVMKAMNSETLTRDSNSNLMVGDSLNGWDKMEEELCDISEVALQILDKGSVRNLEVFFGVAWSIWGARVALNKSQGAENCRWTPPSLGVFKVNMDGVTSVDGRSSSVGAIIRDSCGGVIAACCKYFQGQFLVAEVEAFVVEIGILLACDMKISQVIIESNEASTVSNINEKFVDGSLGHLFQGILALLNSFTSWKIKHLKREYNRVAYELAHLARVSEAS</sequence>
<dbReference type="PANTHER" id="PTHR47723:SF24">
    <property type="entry name" value="RNASE H TYPE-1 DOMAIN-CONTAINING PROTEIN"/>
    <property type="match status" value="1"/>
</dbReference>
<evidence type="ECO:0000313" key="2">
    <source>
        <dbReference type="EMBL" id="KAK9991436.1"/>
    </source>
</evidence>